<dbReference type="OrthoDB" id="5189518at2"/>
<dbReference type="InterPro" id="IPR013762">
    <property type="entry name" value="Integrase-like_cat_sf"/>
</dbReference>
<dbReference type="KEGG" id="lyd:D7I47_02520"/>
<dbReference type="GO" id="GO:0015074">
    <property type="term" value="P:DNA integration"/>
    <property type="evidence" value="ECO:0007669"/>
    <property type="project" value="InterPro"/>
</dbReference>
<keyword evidence="1" id="KW-0233">DNA recombination</keyword>
<proteinExistence type="predicted"/>
<dbReference type="RefSeq" id="WP_120761583.1">
    <property type="nucleotide sequence ID" value="NZ_CP032630.1"/>
</dbReference>
<evidence type="ECO:0000256" key="1">
    <source>
        <dbReference type="ARBA" id="ARBA00023172"/>
    </source>
</evidence>
<name>A0A387B149_9MICO</name>
<evidence type="ECO:0000313" key="2">
    <source>
        <dbReference type="EMBL" id="AYF97232.1"/>
    </source>
</evidence>
<dbReference type="GO" id="GO:0003677">
    <property type="term" value="F:DNA binding"/>
    <property type="evidence" value="ECO:0007669"/>
    <property type="project" value="InterPro"/>
</dbReference>
<keyword evidence="3" id="KW-1185">Reference proteome</keyword>
<dbReference type="AlphaFoldDB" id="A0A387B149"/>
<dbReference type="InterPro" id="IPR011010">
    <property type="entry name" value="DNA_brk_join_enz"/>
</dbReference>
<sequence length="311" mass="34525">MSNAESQPGARNTMTDTHPPVSELVLSEVAAFVQTVARLLASQSDYTVARLTTIIGKYVAWAHGIRGLPLAERLLFDTKVVDLYIRDSRIQGKLHPSSIGTYRSVLLRVSEVLLPRDEATQARGLSANALLPPYSAEELTHFPTWALGQRTDLMGQKATALMCLGLGCGLRAREINTLRREDIEDDNGIIVTVLDENGARRVPMLPRYEPAFRKLIESRRSGDFIFGKPEREVRRNAISEFVAVSNCHRVKPNTYRMRTTWIVGRLASGVDLPTLLEAAGLDRLEKLGDYIPYLAQPTPATFAGLTKDVVR</sequence>
<gene>
    <name evidence="2" type="ORF">D7I47_02520</name>
</gene>
<reference evidence="3" key="1">
    <citation type="submission" date="2018-09" db="EMBL/GenBank/DDBJ databases">
        <title>Genome sequencing of strain 2DFWR-13.</title>
        <authorList>
            <person name="Heo J."/>
            <person name="Kim S.-J."/>
            <person name="Kwon S.-W."/>
        </authorList>
    </citation>
    <scope>NUCLEOTIDE SEQUENCE [LARGE SCALE GENOMIC DNA]</scope>
    <source>
        <strain evidence="3">2DFWR-13</strain>
    </source>
</reference>
<dbReference type="Gene3D" id="1.10.443.10">
    <property type="entry name" value="Intergrase catalytic core"/>
    <property type="match status" value="1"/>
</dbReference>
<dbReference type="EMBL" id="CP032630">
    <property type="protein sequence ID" value="AYF97232.1"/>
    <property type="molecule type" value="Genomic_DNA"/>
</dbReference>
<dbReference type="Proteomes" id="UP000278886">
    <property type="component" value="Chromosome"/>
</dbReference>
<evidence type="ECO:0000313" key="3">
    <source>
        <dbReference type="Proteomes" id="UP000278886"/>
    </source>
</evidence>
<dbReference type="GO" id="GO:0006310">
    <property type="term" value="P:DNA recombination"/>
    <property type="evidence" value="ECO:0007669"/>
    <property type="project" value="UniProtKB-KW"/>
</dbReference>
<protein>
    <submittedName>
        <fullName evidence="2">Uncharacterized protein</fullName>
    </submittedName>
</protein>
<accession>A0A387B149</accession>
<organism evidence="2 3">
    <name type="scientific">Protaetiibacter intestinalis</name>
    <dbReference type="NCBI Taxonomy" id="2419774"/>
    <lineage>
        <taxon>Bacteria</taxon>
        <taxon>Bacillati</taxon>
        <taxon>Actinomycetota</taxon>
        <taxon>Actinomycetes</taxon>
        <taxon>Micrococcales</taxon>
        <taxon>Microbacteriaceae</taxon>
        <taxon>Protaetiibacter</taxon>
    </lineage>
</organism>
<dbReference type="SUPFAM" id="SSF56349">
    <property type="entry name" value="DNA breaking-rejoining enzymes"/>
    <property type="match status" value="1"/>
</dbReference>